<comment type="caution">
    <text evidence="1">The sequence shown here is derived from an EMBL/GenBank/DDBJ whole genome shotgun (WGS) entry which is preliminary data.</text>
</comment>
<evidence type="ECO:0000313" key="1">
    <source>
        <dbReference type="EMBL" id="MBC3883672.1"/>
    </source>
</evidence>
<reference evidence="1 2" key="1">
    <citation type="submission" date="2020-08" db="EMBL/GenBank/DDBJ databases">
        <title>Novel species isolated from subtropical streams in China.</title>
        <authorList>
            <person name="Lu H."/>
        </authorList>
    </citation>
    <scope>NUCLEOTIDE SEQUENCE [LARGE SCALE GENOMIC DNA]</scope>
    <source>
        <strain evidence="1 2">FT31W</strain>
    </source>
</reference>
<gene>
    <name evidence="1" type="ORF">H8K27_00865</name>
</gene>
<accession>A0ABR6YIE1</accession>
<dbReference type="Proteomes" id="UP000613113">
    <property type="component" value="Unassembled WGS sequence"/>
</dbReference>
<proteinExistence type="predicted"/>
<sequence>MARSLQHQAPVSSNIGTLTNAFALRRTGRRAENATHLRWRKSLAACCTA</sequence>
<protein>
    <submittedName>
        <fullName evidence="1">Uncharacterized protein</fullName>
    </submittedName>
</protein>
<keyword evidence="2" id="KW-1185">Reference proteome</keyword>
<evidence type="ECO:0000313" key="2">
    <source>
        <dbReference type="Proteomes" id="UP000613113"/>
    </source>
</evidence>
<organism evidence="1 2">
    <name type="scientific">Undibacterium griseum</name>
    <dbReference type="NCBI Taxonomy" id="2762295"/>
    <lineage>
        <taxon>Bacteria</taxon>
        <taxon>Pseudomonadati</taxon>
        <taxon>Pseudomonadota</taxon>
        <taxon>Betaproteobacteria</taxon>
        <taxon>Burkholderiales</taxon>
        <taxon>Oxalobacteraceae</taxon>
        <taxon>Undibacterium</taxon>
    </lineage>
</organism>
<name>A0ABR6YIE1_9BURK</name>
<dbReference type="RefSeq" id="WP_186861351.1">
    <property type="nucleotide sequence ID" value="NZ_JACOGC010000001.1"/>
</dbReference>
<dbReference type="EMBL" id="JACOGC010000001">
    <property type="protein sequence ID" value="MBC3883672.1"/>
    <property type="molecule type" value="Genomic_DNA"/>
</dbReference>